<accession>A0A9Q0J9Q0</accession>
<feature type="compositionally biased region" description="Polar residues" evidence="1">
    <location>
        <begin position="355"/>
        <end position="368"/>
    </location>
</feature>
<dbReference type="AlphaFoldDB" id="A0A9Q0J9Q0"/>
<dbReference type="Proteomes" id="UP001141552">
    <property type="component" value="Unassembled WGS sequence"/>
</dbReference>
<feature type="compositionally biased region" description="Basic and acidic residues" evidence="1">
    <location>
        <begin position="209"/>
        <end position="227"/>
    </location>
</feature>
<name>A0A9Q0J9Q0_9ROSI</name>
<evidence type="ECO:0000313" key="3">
    <source>
        <dbReference type="Proteomes" id="UP001141552"/>
    </source>
</evidence>
<feature type="region of interest" description="Disordered" evidence="1">
    <location>
        <begin position="1"/>
        <end position="20"/>
    </location>
</feature>
<reference evidence="2" key="2">
    <citation type="journal article" date="2023" name="Plants (Basel)">
        <title>Annotation of the Turnera subulata (Passifloraceae) Draft Genome Reveals the S-Locus Evolved after the Divergence of Turneroideae from Passifloroideae in a Stepwise Manner.</title>
        <authorList>
            <person name="Henning P.M."/>
            <person name="Roalson E.H."/>
            <person name="Mir W."/>
            <person name="McCubbin A.G."/>
            <person name="Shore J.S."/>
        </authorList>
    </citation>
    <scope>NUCLEOTIDE SEQUENCE</scope>
    <source>
        <strain evidence="2">F60SS</strain>
    </source>
</reference>
<protein>
    <recommendedName>
        <fullName evidence="4">DUF4283 domain-containing protein</fullName>
    </recommendedName>
</protein>
<evidence type="ECO:0000313" key="2">
    <source>
        <dbReference type="EMBL" id="KAJ4833267.1"/>
    </source>
</evidence>
<feature type="region of interest" description="Disordered" evidence="1">
    <location>
        <begin position="348"/>
        <end position="392"/>
    </location>
</feature>
<evidence type="ECO:0000256" key="1">
    <source>
        <dbReference type="SAM" id="MobiDB-lite"/>
    </source>
</evidence>
<dbReference type="OrthoDB" id="1096772at2759"/>
<dbReference type="EMBL" id="JAKUCV010004980">
    <property type="protein sequence ID" value="KAJ4833267.1"/>
    <property type="molecule type" value="Genomic_DNA"/>
</dbReference>
<comment type="caution">
    <text evidence="2">The sequence shown here is derived from an EMBL/GenBank/DDBJ whole genome shotgun (WGS) entry which is preliminary data.</text>
</comment>
<reference evidence="2" key="1">
    <citation type="submission" date="2022-02" db="EMBL/GenBank/DDBJ databases">
        <authorList>
            <person name="Henning P.M."/>
            <person name="McCubbin A.G."/>
            <person name="Shore J.S."/>
        </authorList>
    </citation>
    <scope>NUCLEOTIDE SEQUENCE</scope>
    <source>
        <strain evidence="2">F60SS</strain>
        <tissue evidence="2">Leaves</tissue>
    </source>
</reference>
<gene>
    <name evidence="2" type="ORF">Tsubulata_005110</name>
</gene>
<feature type="compositionally biased region" description="Low complexity" evidence="1">
    <location>
        <begin position="189"/>
        <end position="200"/>
    </location>
</feature>
<sequence>MPPTAKPGEAVAPLAPPGATVPSLSTTKTVPVVMYITLTSAEMQLPPSSFKEKLLAGGQSMASATEADFEEQEGDIVSFLTPEGPIIKISDRYRNMLHKCWENTLIVKMWGRNIGYRTLCSRLPNLWKLKENFNPSSHKITSIVAWIQIPGLSSEYYDRGILRVVCNEIGKLVQLDHNTERQICTSRRGIGPISTPSISSHLMSACPSRKLEKERSGGDQEAVRTSDDQATGTTNEQITPVRQASQPSVQPLRGEWMIAGRRRRPARLSGGQPNKESTPGKEKQVKGKAVVNAQHRKDHATPPPNLKDAMPLSKSFLLKTPINASICAYSLSIPATLGKIGHVPRKIPKTRPYSYRSTSTKTNPQDPTMTIPATPPTELANPLPPPLPPLTASSNSAQLLEISFDITNLGHSEPIDALMSDNNDLMGLELSDNTVTESVSLLAIHKNKETLVSKPAQLEAQSFPV</sequence>
<keyword evidence="3" id="KW-1185">Reference proteome</keyword>
<evidence type="ECO:0008006" key="4">
    <source>
        <dbReference type="Google" id="ProtNLM"/>
    </source>
</evidence>
<feature type="compositionally biased region" description="Polar residues" evidence="1">
    <location>
        <begin position="228"/>
        <end position="249"/>
    </location>
</feature>
<organism evidence="2 3">
    <name type="scientific">Turnera subulata</name>
    <dbReference type="NCBI Taxonomy" id="218843"/>
    <lineage>
        <taxon>Eukaryota</taxon>
        <taxon>Viridiplantae</taxon>
        <taxon>Streptophyta</taxon>
        <taxon>Embryophyta</taxon>
        <taxon>Tracheophyta</taxon>
        <taxon>Spermatophyta</taxon>
        <taxon>Magnoliopsida</taxon>
        <taxon>eudicotyledons</taxon>
        <taxon>Gunneridae</taxon>
        <taxon>Pentapetalae</taxon>
        <taxon>rosids</taxon>
        <taxon>fabids</taxon>
        <taxon>Malpighiales</taxon>
        <taxon>Passifloraceae</taxon>
        <taxon>Turnera</taxon>
    </lineage>
</organism>
<feature type="region of interest" description="Disordered" evidence="1">
    <location>
        <begin position="188"/>
        <end position="287"/>
    </location>
</feature>
<proteinExistence type="predicted"/>